<evidence type="ECO:0000259" key="5">
    <source>
        <dbReference type="SMART" id="SM00563"/>
    </source>
</evidence>
<keyword evidence="3 6" id="KW-0012">Acyltransferase</keyword>
<feature type="transmembrane region" description="Helical" evidence="4">
    <location>
        <begin position="23"/>
        <end position="46"/>
    </location>
</feature>
<evidence type="ECO:0000256" key="1">
    <source>
        <dbReference type="ARBA" id="ARBA00005189"/>
    </source>
</evidence>
<dbReference type="Proteomes" id="UP000198654">
    <property type="component" value="Unassembled WGS sequence"/>
</dbReference>
<sequence>MPGTLDRFMWLGIGCDRWWRRGATGACFVIFAICALTVGLVAAPLVRLGSVTRQRAQQRVRRVIGLACRGFIGLMRGLGLIDYRILHTQRLNQPGRLLLANHPSLIDALFLLAFTPNAGCIVKGRLASHPVTRSVIRAAGFIANREPRGVIAAAREALDNGQTLIVFPEGTRTTPGEPIRLRRGGAVIALASGAWITPVRIRCQPSTLIKGEPWYRVPPRRPYFVFEVGEGIYPDGDAPLIKHHATGELTRRLEAYFNQPTMDEGAVHGERVGT</sequence>
<dbReference type="CDD" id="cd07989">
    <property type="entry name" value="LPLAT_AGPAT-like"/>
    <property type="match status" value="1"/>
</dbReference>
<gene>
    <name evidence="6" type="ORF">SAMN05661010_00968</name>
</gene>
<dbReference type="PANTHER" id="PTHR10434:SF66">
    <property type="entry name" value="PHOSPHOLIPID_GLYCEROL ACYLTRANSFERASE DOMAIN-CONTAINING PROTEIN"/>
    <property type="match status" value="1"/>
</dbReference>
<comment type="pathway">
    <text evidence="1">Lipid metabolism.</text>
</comment>
<evidence type="ECO:0000313" key="6">
    <source>
        <dbReference type="EMBL" id="SDL17842.1"/>
    </source>
</evidence>
<evidence type="ECO:0000313" key="7">
    <source>
        <dbReference type="Proteomes" id="UP000198654"/>
    </source>
</evidence>
<accession>A0A1G9HYB0</accession>
<dbReference type="InterPro" id="IPR002123">
    <property type="entry name" value="Plipid/glycerol_acylTrfase"/>
</dbReference>
<reference evidence="6 7" key="1">
    <citation type="submission" date="2016-10" db="EMBL/GenBank/DDBJ databases">
        <authorList>
            <person name="de Groot N.N."/>
        </authorList>
    </citation>
    <scope>NUCLEOTIDE SEQUENCE [LARGE SCALE GENOMIC DNA]</scope>
    <source>
        <strain evidence="6 7">DSM 14789</strain>
    </source>
</reference>
<feature type="transmembrane region" description="Helical" evidence="4">
    <location>
        <begin position="66"/>
        <end position="86"/>
    </location>
</feature>
<keyword evidence="4" id="KW-1133">Transmembrane helix</keyword>
<dbReference type="STRING" id="119000.SAMN05661010_00968"/>
<keyword evidence="2 6" id="KW-0808">Transferase</keyword>
<keyword evidence="4" id="KW-0472">Membrane</keyword>
<dbReference type="AlphaFoldDB" id="A0A1G9HYB0"/>
<dbReference type="SUPFAM" id="SSF69593">
    <property type="entry name" value="Glycerol-3-phosphate (1)-acyltransferase"/>
    <property type="match status" value="1"/>
</dbReference>
<name>A0A1G9HYB0_9GAMM</name>
<dbReference type="Pfam" id="PF01553">
    <property type="entry name" value="Acyltransferase"/>
    <property type="match status" value="1"/>
</dbReference>
<dbReference type="GO" id="GO:0006654">
    <property type="term" value="P:phosphatidic acid biosynthetic process"/>
    <property type="evidence" value="ECO:0007669"/>
    <property type="project" value="TreeGrafter"/>
</dbReference>
<proteinExistence type="predicted"/>
<dbReference type="EMBL" id="FNGI01000002">
    <property type="protein sequence ID" value="SDL17842.1"/>
    <property type="molecule type" value="Genomic_DNA"/>
</dbReference>
<evidence type="ECO:0000256" key="4">
    <source>
        <dbReference type="SAM" id="Phobius"/>
    </source>
</evidence>
<evidence type="ECO:0000256" key="2">
    <source>
        <dbReference type="ARBA" id="ARBA00022679"/>
    </source>
</evidence>
<dbReference type="PANTHER" id="PTHR10434">
    <property type="entry name" value="1-ACYL-SN-GLYCEROL-3-PHOSPHATE ACYLTRANSFERASE"/>
    <property type="match status" value="1"/>
</dbReference>
<evidence type="ECO:0000256" key="3">
    <source>
        <dbReference type="ARBA" id="ARBA00023315"/>
    </source>
</evidence>
<feature type="domain" description="Phospholipid/glycerol acyltransferase" evidence="5">
    <location>
        <begin position="96"/>
        <end position="204"/>
    </location>
</feature>
<dbReference type="OrthoDB" id="9812274at2"/>
<dbReference type="GO" id="GO:0003841">
    <property type="term" value="F:1-acylglycerol-3-phosphate O-acyltransferase activity"/>
    <property type="evidence" value="ECO:0007669"/>
    <property type="project" value="TreeGrafter"/>
</dbReference>
<keyword evidence="4" id="KW-0812">Transmembrane</keyword>
<keyword evidence="7" id="KW-1185">Reference proteome</keyword>
<organism evidence="6 7">
    <name type="scientific">Modicisalibacter muralis</name>
    <dbReference type="NCBI Taxonomy" id="119000"/>
    <lineage>
        <taxon>Bacteria</taxon>
        <taxon>Pseudomonadati</taxon>
        <taxon>Pseudomonadota</taxon>
        <taxon>Gammaproteobacteria</taxon>
        <taxon>Oceanospirillales</taxon>
        <taxon>Halomonadaceae</taxon>
        <taxon>Modicisalibacter</taxon>
    </lineage>
</organism>
<protein>
    <submittedName>
        <fullName evidence="6">1-acyl-sn-glycerol-3-phosphate acyltransferases</fullName>
    </submittedName>
</protein>
<dbReference type="SMART" id="SM00563">
    <property type="entry name" value="PlsC"/>
    <property type="match status" value="1"/>
</dbReference>